<dbReference type="Proteomes" id="UP000751518">
    <property type="component" value="Unassembled WGS sequence"/>
</dbReference>
<dbReference type="PANTHER" id="PTHR15394">
    <property type="entry name" value="SERINE HYDROLASE RBBP9"/>
    <property type="match status" value="1"/>
</dbReference>
<name>A0A955LK57_UNCKA</name>
<organism evidence="1 2">
    <name type="scientific">candidate division WWE3 bacterium</name>
    <dbReference type="NCBI Taxonomy" id="2053526"/>
    <lineage>
        <taxon>Bacteria</taxon>
        <taxon>Katanobacteria</taxon>
    </lineage>
</organism>
<protein>
    <submittedName>
        <fullName evidence="1">Serine hydrolase family protein</fullName>
    </submittedName>
</protein>
<dbReference type="Pfam" id="PF06821">
    <property type="entry name" value="Ser_hydrolase"/>
    <property type="match status" value="1"/>
</dbReference>
<comment type="caution">
    <text evidence="1">The sequence shown here is derived from an EMBL/GenBank/DDBJ whole genome shotgun (WGS) entry which is preliminary data.</text>
</comment>
<dbReference type="Gene3D" id="3.40.50.1820">
    <property type="entry name" value="alpha/beta hydrolase"/>
    <property type="match status" value="1"/>
</dbReference>
<reference evidence="1" key="2">
    <citation type="journal article" date="2021" name="Microbiome">
        <title>Successional dynamics and alternative stable states in a saline activated sludge microbial community over 9 years.</title>
        <authorList>
            <person name="Wang Y."/>
            <person name="Ye J."/>
            <person name="Ju F."/>
            <person name="Liu L."/>
            <person name="Boyd J.A."/>
            <person name="Deng Y."/>
            <person name="Parks D.H."/>
            <person name="Jiang X."/>
            <person name="Yin X."/>
            <person name="Woodcroft B.J."/>
            <person name="Tyson G.W."/>
            <person name="Hugenholtz P."/>
            <person name="Polz M.F."/>
            <person name="Zhang T."/>
        </authorList>
    </citation>
    <scope>NUCLEOTIDE SEQUENCE</scope>
    <source>
        <strain evidence="1">HKST-UBA03</strain>
    </source>
</reference>
<dbReference type="SUPFAM" id="SSF53474">
    <property type="entry name" value="alpha/beta-Hydrolases"/>
    <property type="match status" value="1"/>
</dbReference>
<evidence type="ECO:0000313" key="2">
    <source>
        <dbReference type="Proteomes" id="UP000751518"/>
    </source>
</evidence>
<proteinExistence type="predicted"/>
<dbReference type="InterPro" id="IPR010662">
    <property type="entry name" value="RBBP9/YdeN"/>
</dbReference>
<sequence>MMTVLILHGITGNAENNWQPWLRENLMERNVDVIVPNLPNTDHPDRKEWLGFVKDLTANVDLSGLVIVAHSLGVTTALDFIESLNEPIYGLISVSGFSDDYKHPLNSYFLAEKPMDFTKVNKNCKNFKVVYGDDDPYVPQTSLQMLADDVHVEAVVIHSGGHLNANAGYLSFPLLMDVLLEWGINASN</sequence>
<gene>
    <name evidence="1" type="ORF">KC614_02310</name>
</gene>
<dbReference type="InterPro" id="IPR029058">
    <property type="entry name" value="AB_hydrolase_fold"/>
</dbReference>
<dbReference type="GO" id="GO:0016787">
    <property type="term" value="F:hydrolase activity"/>
    <property type="evidence" value="ECO:0007669"/>
    <property type="project" value="UniProtKB-KW"/>
</dbReference>
<dbReference type="EMBL" id="JAGQKZ010000014">
    <property type="protein sequence ID" value="MCA9392015.1"/>
    <property type="molecule type" value="Genomic_DNA"/>
</dbReference>
<accession>A0A955LK57</accession>
<dbReference type="AlphaFoldDB" id="A0A955LK57"/>
<dbReference type="PANTHER" id="PTHR15394:SF3">
    <property type="entry name" value="SERINE HYDROLASE RBBP9"/>
    <property type="match status" value="1"/>
</dbReference>
<evidence type="ECO:0000313" key="1">
    <source>
        <dbReference type="EMBL" id="MCA9392015.1"/>
    </source>
</evidence>
<keyword evidence="1" id="KW-0378">Hydrolase</keyword>
<reference evidence="1" key="1">
    <citation type="submission" date="2020-04" db="EMBL/GenBank/DDBJ databases">
        <authorList>
            <person name="Zhang T."/>
        </authorList>
    </citation>
    <scope>NUCLEOTIDE SEQUENCE</scope>
    <source>
        <strain evidence="1">HKST-UBA03</strain>
    </source>
</reference>